<keyword evidence="2" id="KW-1185">Reference proteome</keyword>
<dbReference type="RefSeq" id="WP_058258160.1">
    <property type="nucleotide sequence ID" value="NZ_LN879430.1"/>
</dbReference>
<dbReference type="EMBL" id="LN879430">
    <property type="protein sequence ID" value="CUH92824.1"/>
    <property type="molecule type" value="Genomic_DNA"/>
</dbReference>
<name>A0A0K8J634_9FIRM</name>
<dbReference type="InterPro" id="IPR010181">
    <property type="entry name" value="CGCAxxGCC_motif"/>
</dbReference>
<dbReference type="Proteomes" id="UP000196053">
    <property type="component" value="Chromosome I"/>
</dbReference>
<proteinExistence type="predicted"/>
<accession>A0A0K8J634</accession>
<dbReference type="NCBIfam" id="TIGR01909">
    <property type="entry name" value="C_GCAxxG_C_C"/>
    <property type="match status" value="1"/>
</dbReference>
<protein>
    <recommendedName>
        <fullName evidence="3">C_GCAxxG_C_C family protein</fullName>
    </recommendedName>
</protein>
<organism evidence="1 2">
    <name type="scientific">Herbinix luporum</name>
    <dbReference type="NCBI Taxonomy" id="1679721"/>
    <lineage>
        <taxon>Bacteria</taxon>
        <taxon>Bacillati</taxon>
        <taxon>Bacillota</taxon>
        <taxon>Clostridia</taxon>
        <taxon>Lachnospirales</taxon>
        <taxon>Lachnospiraceae</taxon>
        <taxon>Herbinix</taxon>
    </lineage>
</organism>
<evidence type="ECO:0000313" key="2">
    <source>
        <dbReference type="Proteomes" id="UP000196053"/>
    </source>
</evidence>
<dbReference type="OrthoDB" id="9791535at2"/>
<evidence type="ECO:0008006" key="3">
    <source>
        <dbReference type="Google" id="ProtNLM"/>
    </source>
</evidence>
<sequence>MSTHSEYAKELFLKGYNCSQAVFAAFCDETRVDTETALKIASSFGGGMGRLREVCGAVSGMFMVAGMKNGYIDPSDRKAKSEHYKLIQDLAKEFEKENGSIVCRELLGLSIKKDNYEPEERNQIYYKKRPCSELVWQAAKILDDYFKKIETTDSEK</sequence>
<dbReference type="AlphaFoldDB" id="A0A0K8J634"/>
<evidence type="ECO:0000313" key="1">
    <source>
        <dbReference type="EMBL" id="CUH92824.1"/>
    </source>
</evidence>
<dbReference type="Pfam" id="PF09719">
    <property type="entry name" value="C_GCAxxG_C_C"/>
    <property type="match status" value="1"/>
</dbReference>
<reference evidence="2" key="1">
    <citation type="submission" date="2015-09" db="EMBL/GenBank/DDBJ databases">
        <authorList>
            <person name="Wibberg D."/>
        </authorList>
    </citation>
    <scope>NUCLEOTIDE SEQUENCE [LARGE SCALE GENOMIC DNA]</scope>
    <source>
        <strain evidence="2">SD1D</strain>
    </source>
</reference>
<dbReference type="KEGG" id="hsd:SD1D_1278"/>
<gene>
    <name evidence="1" type="ORF">SD1D_1278</name>
</gene>